<protein>
    <submittedName>
        <fullName evidence="2">Acetoacetate decarboxylase family protein</fullName>
    </submittedName>
</protein>
<comment type="caution">
    <text evidence="2">The sequence shown here is derived from an EMBL/GenBank/DDBJ whole genome shotgun (WGS) entry which is preliminary data.</text>
</comment>
<feature type="compositionally biased region" description="Basic and acidic residues" evidence="1">
    <location>
        <begin position="37"/>
        <end position="46"/>
    </location>
</feature>
<dbReference type="Proteomes" id="UP001474120">
    <property type="component" value="Unassembled WGS sequence"/>
</dbReference>
<evidence type="ECO:0000313" key="3">
    <source>
        <dbReference type="Proteomes" id="UP001474120"/>
    </source>
</evidence>
<proteinExistence type="predicted"/>
<feature type="region of interest" description="Disordered" evidence="1">
    <location>
        <begin position="26"/>
        <end position="46"/>
    </location>
</feature>
<dbReference type="SUPFAM" id="SSF160104">
    <property type="entry name" value="Acetoacetate decarboxylase-like"/>
    <property type="match status" value="1"/>
</dbReference>
<evidence type="ECO:0000256" key="1">
    <source>
        <dbReference type="SAM" id="MobiDB-lite"/>
    </source>
</evidence>
<gene>
    <name evidence="2" type="ORF">AABB81_07565</name>
</gene>
<evidence type="ECO:0000313" key="2">
    <source>
        <dbReference type="EMBL" id="MEL4455748.1"/>
    </source>
</evidence>
<sequence length="290" mass="32892">MCPRNIPISQDHYSYLPDQIYRMPTHFGPSTGPRQGPDGRKFDEENKEWPKQTDWAVTFLSNADQLAALCPEGFSVAGEPLVTVCLTDMRGIPWLAGRGYKMLGVSFNVVFKGKEDRAMGPFLTVLWEDLADPIISGREELGFSKLYCELPDPWEFNGTTRFSASWLGFTFLDMELKDMKSVIVDETTPSVDPDVQLGMLHYKYMPRTGEWGIADVSYPVLTPAANPNVKVTKVFQGKGSVAFNKARWEDMPTQYMIINTFAALEIKEFRGSTIRHYHGSKDLRDQKILR</sequence>
<dbReference type="Pfam" id="PF06314">
    <property type="entry name" value="ADC"/>
    <property type="match status" value="1"/>
</dbReference>
<dbReference type="InterPro" id="IPR023375">
    <property type="entry name" value="ADC_dom_sf"/>
</dbReference>
<organism evidence="2 3">
    <name type="scientific">Lutimonas vermicola</name>
    <dbReference type="NCBI Taxonomy" id="414288"/>
    <lineage>
        <taxon>Bacteria</taxon>
        <taxon>Pseudomonadati</taxon>
        <taxon>Bacteroidota</taxon>
        <taxon>Flavobacteriia</taxon>
        <taxon>Flavobacteriales</taxon>
        <taxon>Flavobacteriaceae</taxon>
        <taxon>Lutimonas</taxon>
    </lineage>
</organism>
<name>A0ABU9KZY7_9FLAO</name>
<dbReference type="RefSeq" id="WP_342159694.1">
    <property type="nucleotide sequence ID" value="NZ_JBCDNA010000002.1"/>
</dbReference>
<reference evidence="2 3" key="1">
    <citation type="submission" date="2024-04" db="EMBL/GenBank/DDBJ databases">
        <title>whole genome sequencing of Lutimonas vermicola strain IMCC1616.</title>
        <authorList>
            <person name="Bae S.S."/>
        </authorList>
    </citation>
    <scope>NUCLEOTIDE SEQUENCE [LARGE SCALE GENOMIC DNA]</scope>
    <source>
        <strain evidence="2 3">IMCC1616</strain>
    </source>
</reference>
<dbReference type="EMBL" id="JBCDNA010000002">
    <property type="protein sequence ID" value="MEL4455748.1"/>
    <property type="molecule type" value="Genomic_DNA"/>
</dbReference>
<accession>A0ABU9KZY7</accession>
<dbReference type="InterPro" id="IPR010451">
    <property type="entry name" value="Acetoacetate_decarboxylase"/>
</dbReference>
<keyword evidence="3" id="KW-1185">Reference proteome</keyword>
<dbReference type="Gene3D" id="2.40.400.10">
    <property type="entry name" value="Acetoacetate decarboxylase-like"/>
    <property type="match status" value="1"/>
</dbReference>